<dbReference type="NCBIfam" id="TIGR01549">
    <property type="entry name" value="HAD-SF-IA-v1"/>
    <property type="match status" value="1"/>
</dbReference>
<dbReference type="Proteomes" id="UP001207228">
    <property type="component" value="Unassembled WGS sequence"/>
</dbReference>
<dbReference type="InterPro" id="IPR006439">
    <property type="entry name" value="HAD-SF_hydro_IA"/>
</dbReference>
<dbReference type="GO" id="GO:0016787">
    <property type="term" value="F:hydrolase activity"/>
    <property type="evidence" value="ECO:0007669"/>
    <property type="project" value="UniProtKB-KW"/>
</dbReference>
<gene>
    <name evidence="5" type="ORF">OO017_05175</name>
</gene>
<comment type="cofactor">
    <cofactor evidence="1">
        <name>Mg(2+)</name>
        <dbReference type="ChEBI" id="CHEBI:18420"/>
    </cofactor>
</comment>
<dbReference type="SFLD" id="SFLDS00003">
    <property type="entry name" value="Haloacid_Dehalogenase"/>
    <property type="match status" value="1"/>
</dbReference>
<dbReference type="SUPFAM" id="SSF56784">
    <property type="entry name" value="HAD-like"/>
    <property type="match status" value="1"/>
</dbReference>
<dbReference type="Pfam" id="PF00702">
    <property type="entry name" value="Hydrolase"/>
    <property type="match status" value="1"/>
</dbReference>
<evidence type="ECO:0000313" key="5">
    <source>
        <dbReference type="EMBL" id="MCX2739329.1"/>
    </source>
</evidence>
<organism evidence="5 6">
    <name type="scientific">Pontibacter anaerobius</name>
    <dbReference type="NCBI Taxonomy" id="2993940"/>
    <lineage>
        <taxon>Bacteria</taxon>
        <taxon>Pseudomonadati</taxon>
        <taxon>Bacteroidota</taxon>
        <taxon>Cytophagia</taxon>
        <taxon>Cytophagales</taxon>
        <taxon>Hymenobacteraceae</taxon>
        <taxon>Pontibacter</taxon>
    </lineage>
</organism>
<dbReference type="InterPro" id="IPR023214">
    <property type="entry name" value="HAD_sf"/>
</dbReference>
<evidence type="ECO:0000256" key="1">
    <source>
        <dbReference type="ARBA" id="ARBA00001946"/>
    </source>
</evidence>
<evidence type="ECO:0000256" key="4">
    <source>
        <dbReference type="ARBA" id="ARBA00022842"/>
    </source>
</evidence>
<dbReference type="EMBL" id="JAPFQO010000002">
    <property type="protein sequence ID" value="MCX2739329.1"/>
    <property type="molecule type" value="Genomic_DNA"/>
</dbReference>
<protein>
    <submittedName>
        <fullName evidence="5">HAD family hydrolase</fullName>
    </submittedName>
</protein>
<dbReference type="Gene3D" id="3.40.50.1000">
    <property type="entry name" value="HAD superfamily/HAD-like"/>
    <property type="match status" value="1"/>
</dbReference>
<proteinExistence type="predicted"/>
<dbReference type="Gene3D" id="1.10.150.520">
    <property type="match status" value="1"/>
</dbReference>
<evidence type="ECO:0000256" key="3">
    <source>
        <dbReference type="ARBA" id="ARBA00022801"/>
    </source>
</evidence>
<dbReference type="PANTHER" id="PTHR46470">
    <property type="entry name" value="N-ACYLNEURAMINATE-9-PHOSPHATASE"/>
    <property type="match status" value="1"/>
</dbReference>
<sequence length="210" mass="24291">MSIKALILDLDNTVFPVPSIGDELFQPLFDLIRERNDYEGDFEDIKRDMMRKPFQKVAKEYAFSEQLTEKGDRILQDLVYEKDIPPFPDFAEVRALPYKRFLVTTGYTKMQQSKVENLGIREYFEEVHIVDPSKTNQTKKDIFQSILERYKYKTTEVMVIGDDPESELKAGRELGIRTVLYTKDGAFSSGASHSIVDFGQLKELIAQNKV</sequence>
<keyword evidence="4" id="KW-0460">Magnesium</keyword>
<dbReference type="InterPro" id="IPR036412">
    <property type="entry name" value="HAD-like_sf"/>
</dbReference>
<evidence type="ECO:0000313" key="6">
    <source>
        <dbReference type="Proteomes" id="UP001207228"/>
    </source>
</evidence>
<dbReference type="InterPro" id="IPR051400">
    <property type="entry name" value="HAD-like_hydrolase"/>
</dbReference>
<keyword evidence="6" id="KW-1185">Reference proteome</keyword>
<keyword evidence="2" id="KW-0479">Metal-binding</keyword>
<dbReference type="SFLD" id="SFLDG01129">
    <property type="entry name" value="C1.5:_HAD__Beta-PGM__Phosphata"/>
    <property type="match status" value="1"/>
</dbReference>
<comment type="caution">
    <text evidence="5">The sequence shown here is derived from an EMBL/GenBank/DDBJ whole genome shotgun (WGS) entry which is preliminary data.</text>
</comment>
<dbReference type="RefSeq" id="WP_266051388.1">
    <property type="nucleotide sequence ID" value="NZ_JAPFQO010000002.1"/>
</dbReference>
<keyword evidence="3 5" id="KW-0378">Hydrolase</keyword>
<name>A0ABT3RD02_9BACT</name>
<dbReference type="PANTHER" id="PTHR46470:SF2">
    <property type="entry name" value="GLYCERALDEHYDE 3-PHOSPHATE PHOSPHATASE"/>
    <property type="match status" value="1"/>
</dbReference>
<accession>A0ABT3RD02</accession>
<reference evidence="5 6" key="1">
    <citation type="submission" date="2022-11" db="EMBL/GenBank/DDBJ databases">
        <title>The characterization of three novel Bacteroidetes species and genomic analysis of their roles in tidal elemental geochemical cycles.</title>
        <authorList>
            <person name="Ma K.-J."/>
        </authorList>
    </citation>
    <scope>NUCLEOTIDE SEQUENCE [LARGE SCALE GENOMIC DNA]</scope>
    <source>
        <strain evidence="5 6">M82</strain>
    </source>
</reference>
<evidence type="ECO:0000256" key="2">
    <source>
        <dbReference type="ARBA" id="ARBA00022723"/>
    </source>
</evidence>